<evidence type="ECO:0000256" key="1">
    <source>
        <dbReference type="SAM" id="MobiDB-lite"/>
    </source>
</evidence>
<sequence length="178" mass="20210">MEDSAVQISTLPDSSKGKAKPAKKRIQTERRKMQNRESQRKYRENIKARLETLEREAKVSRGLESDVFPSGPSDTVSKIAPLPIVQPSIEEMNFFVSEFDSVHPSNVAMFDSDQDFLGFDVPLSDFSSSLDFDFMEQEIELDSINKGSADVVRFSENFNTDFFAEPDTSFDMTPTYQP</sequence>
<dbReference type="SUPFAM" id="SSF57959">
    <property type="entry name" value="Leucine zipper domain"/>
    <property type="match status" value="1"/>
</dbReference>
<dbReference type="Proteomes" id="UP001595075">
    <property type="component" value="Unassembled WGS sequence"/>
</dbReference>
<protein>
    <recommendedName>
        <fullName evidence="4">BZIP domain-containing protein</fullName>
    </recommendedName>
</protein>
<accession>A0ABR4CFS7</accession>
<dbReference type="Gene3D" id="1.20.5.170">
    <property type="match status" value="1"/>
</dbReference>
<evidence type="ECO:0008006" key="4">
    <source>
        <dbReference type="Google" id="ProtNLM"/>
    </source>
</evidence>
<feature type="compositionally biased region" description="Polar residues" evidence="1">
    <location>
        <begin position="1"/>
        <end position="13"/>
    </location>
</feature>
<dbReference type="EMBL" id="JAZHXI010000008">
    <property type="protein sequence ID" value="KAL2068788.1"/>
    <property type="molecule type" value="Genomic_DNA"/>
</dbReference>
<proteinExistence type="predicted"/>
<dbReference type="InterPro" id="IPR046347">
    <property type="entry name" value="bZIP_sf"/>
</dbReference>
<reference evidence="2 3" key="1">
    <citation type="journal article" date="2024" name="Commun. Biol.">
        <title>Comparative genomic analysis of thermophilic fungi reveals convergent evolutionary adaptations and gene losses.</title>
        <authorList>
            <person name="Steindorff A.S."/>
            <person name="Aguilar-Pontes M.V."/>
            <person name="Robinson A.J."/>
            <person name="Andreopoulos B."/>
            <person name="LaButti K."/>
            <person name="Kuo A."/>
            <person name="Mondo S."/>
            <person name="Riley R."/>
            <person name="Otillar R."/>
            <person name="Haridas S."/>
            <person name="Lipzen A."/>
            <person name="Grimwood J."/>
            <person name="Schmutz J."/>
            <person name="Clum A."/>
            <person name="Reid I.D."/>
            <person name="Moisan M.C."/>
            <person name="Butler G."/>
            <person name="Nguyen T.T.M."/>
            <person name="Dewar K."/>
            <person name="Conant G."/>
            <person name="Drula E."/>
            <person name="Henrissat B."/>
            <person name="Hansel C."/>
            <person name="Singer S."/>
            <person name="Hutchinson M.I."/>
            <person name="de Vries R.P."/>
            <person name="Natvig D.O."/>
            <person name="Powell A.J."/>
            <person name="Tsang A."/>
            <person name="Grigoriev I.V."/>
        </authorList>
    </citation>
    <scope>NUCLEOTIDE SEQUENCE [LARGE SCALE GENOMIC DNA]</scope>
    <source>
        <strain evidence="2 3">CBS 494.80</strain>
    </source>
</reference>
<comment type="caution">
    <text evidence="2">The sequence shown here is derived from an EMBL/GenBank/DDBJ whole genome shotgun (WGS) entry which is preliminary data.</text>
</comment>
<evidence type="ECO:0000313" key="3">
    <source>
        <dbReference type="Proteomes" id="UP001595075"/>
    </source>
</evidence>
<dbReference type="CDD" id="cd14688">
    <property type="entry name" value="bZIP_YAP"/>
    <property type="match status" value="1"/>
</dbReference>
<gene>
    <name evidence="2" type="ORF">VTL71DRAFT_15126</name>
</gene>
<feature type="region of interest" description="Disordered" evidence="1">
    <location>
        <begin position="1"/>
        <end position="43"/>
    </location>
</feature>
<feature type="compositionally biased region" description="Basic and acidic residues" evidence="1">
    <location>
        <begin position="26"/>
        <end position="43"/>
    </location>
</feature>
<evidence type="ECO:0000313" key="2">
    <source>
        <dbReference type="EMBL" id="KAL2068788.1"/>
    </source>
</evidence>
<organism evidence="2 3">
    <name type="scientific">Oculimacula yallundae</name>
    <dbReference type="NCBI Taxonomy" id="86028"/>
    <lineage>
        <taxon>Eukaryota</taxon>
        <taxon>Fungi</taxon>
        <taxon>Dikarya</taxon>
        <taxon>Ascomycota</taxon>
        <taxon>Pezizomycotina</taxon>
        <taxon>Leotiomycetes</taxon>
        <taxon>Helotiales</taxon>
        <taxon>Ploettnerulaceae</taxon>
        <taxon>Oculimacula</taxon>
    </lineage>
</organism>
<keyword evidence="3" id="KW-1185">Reference proteome</keyword>
<name>A0ABR4CFS7_9HELO</name>